<evidence type="ECO:0000313" key="3">
    <source>
        <dbReference type="EMBL" id="KAE9351018.1"/>
    </source>
</evidence>
<evidence type="ECO:0000313" key="1">
    <source>
        <dbReference type="EMBL" id="KAE9040024.1"/>
    </source>
</evidence>
<evidence type="ECO:0000313" key="6">
    <source>
        <dbReference type="Proteomes" id="UP000435112"/>
    </source>
</evidence>
<keyword evidence="5" id="KW-1185">Reference proteome</keyword>
<name>A0A6A4FKK3_9STRA</name>
<dbReference type="EMBL" id="QXFU01000216">
    <property type="protein sequence ID" value="KAE9040024.1"/>
    <property type="molecule type" value="Genomic_DNA"/>
</dbReference>
<evidence type="ECO:0000313" key="4">
    <source>
        <dbReference type="Proteomes" id="UP000429607"/>
    </source>
</evidence>
<protein>
    <submittedName>
        <fullName evidence="3">Uncharacterized protein</fullName>
    </submittedName>
</protein>
<dbReference type="EMBL" id="QXFV01000202">
    <property type="protein sequence ID" value="KAE9045882.1"/>
    <property type="molecule type" value="Genomic_DNA"/>
</dbReference>
<dbReference type="Proteomes" id="UP000429607">
    <property type="component" value="Unassembled WGS sequence"/>
</dbReference>
<dbReference type="AlphaFoldDB" id="A0A6A4FKK3"/>
<reference evidence="3 5" key="1">
    <citation type="submission" date="2018-08" db="EMBL/GenBank/DDBJ databases">
        <title>Genomic investigation of the strawberry pathogen Phytophthora fragariae indicates pathogenicity is determined by transcriptional variation in three key races.</title>
        <authorList>
            <person name="Adams T.M."/>
            <person name="Armitage A.D."/>
            <person name="Sobczyk M.K."/>
            <person name="Bates H.J."/>
            <person name="Dunwell J.M."/>
            <person name="Nellist C.F."/>
            <person name="Harrison R.J."/>
        </authorList>
    </citation>
    <scope>NUCLEOTIDE SEQUENCE [LARGE SCALE GENOMIC DNA]</scope>
    <source>
        <strain evidence="2 4">SCRP249</strain>
        <strain evidence="1 6">SCRP324</strain>
        <strain evidence="3 5">SCRP333</strain>
    </source>
</reference>
<dbReference type="Proteomes" id="UP000435112">
    <property type="component" value="Unassembled WGS sequence"/>
</dbReference>
<dbReference type="Proteomes" id="UP000434957">
    <property type="component" value="Unassembled WGS sequence"/>
</dbReference>
<sequence length="153" mass="17595">MQAGIDDAETAELLAEVDAELNDQATVKATNFFVSVKEVREFVKGEVPAAAVFISAITCVVKVERLLNNRDTQVTLVDGFMQPHFMAYCRRLEKKDPFRRDARVLQVTVWDPKIRSHGRPRFQTGVVYELKKIHTMKFYNDMVCIRWVQLTMG</sequence>
<dbReference type="EMBL" id="QXFT01000204">
    <property type="protein sequence ID" value="KAE9351018.1"/>
    <property type="molecule type" value="Genomic_DNA"/>
</dbReference>
<evidence type="ECO:0000313" key="5">
    <source>
        <dbReference type="Proteomes" id="UP000434957"/>
    </source>
</evidence>
<accession>A0A6A4FKK3</accession>
<proteinExistence type="predicted"/>
<gene>
    <name evidence="2" type="ORF">PR001_g4790</name>
    <name evidence="1" type="ORF">PR002_g5172</name>
    <name evidence="3" type="ORF">PR003_g5072</name>
</gene>
<evidence type="ECO:0000313" key="2">
    <source>
        <dbReference type="EMBL" id="KAE9045882.1"/>
    </source>
</evidence>
<organism evidence="3 5">
    <name type="scientific">Phytophthora rubi</name>
    <dbReference type="NCBI Taxonomy" id="129364"/>
    <lineage>
        <taxon>Eukaryota</taxon>
        <taxon>Sar</taxon>
        <taxon>Stramenopiles</taxon>
        <taxon>Oomycota</taxon>
        <taxon>Peronosporomycetes</taxon>
        <taxon>Peronosporales</taxon>
        <taxon>Peronosporaceae</taxon>
        <taxon>Phytophthora</taxon>
    </lineage>
</organism>
<dbReference type="OrthoDB" id="111018at2759"/>
<comment type="caution">
    <text evidence="3">The sequence shown here is derived from an EMBL/GenBank/DDBJ whole genome shotgun (WGS) entry which is preliminary data.</text>
</comment>